<evidence type="ECO:0000256" key="2">
    <source>
        <dbReference type="SAM" id="MobiDB-lite"/>
    </source>
</evidence>
<dbReference type="PROSITE" id="PS50966">
    <property type="entry name" value="ZF_SWIM"/>
    <property type="match status" value="1"/>
</dbReference>
<dbReference type="Pfam" id="PF03101">
    <property type="entry name" value="FAR1"/>
    <property type="match status" value="1"/>
</dbReference>
<evidence type="ECO:0000259" key="3">
    <source>
        <dbReference type="PROSITE" id="PS50966"/>
    </source>
</evidence>
<dbReference type="PANTHER" id="PTHR47718">
    <property type="entry name" value="OS01G0519700 PROTEIN"/>
    <property type="match status" value="1"/>
</dbReference>
<dbReference type="AlphaFoldDB" id="A0AAD8NCE8"/>
<organism evidence="4 5">
    <name type="scientific">Heracleum sosnowskyi</name>
    <dbReference type="NCBI Taxonomy" id="360622"/>
    <lineage>
        <taxon>Eukaryota</taxon>
        <taxon>Viridiplantae</taxon>
        <taxon>Streptophyta</taxon>
        <taxon>Embryophyta</taxon>
        <taxon>Tracheophyta</taxon>
        <taxon>Spermatophyta</taxon>
        <taxon>Magnoliopsida</taxon>
        <taxon>eudicotyledons</taxon>
        <taxon>Gunneridae</taxon>
        <taxon>Pentapetalae</taxon>
        <taxon>asterids</taxon>
        <taxon>campanulids</taxon>
        <taxon>Apiales</taxon>
        <taxon>Apiaceae</taxon>
        <taxon>Apioideae</taxon>
        <taxon>apioid superclade</taxon>
        <taxon>Tordylieae</taxon>
        <taxon>Tordyliinae</taxon>
        <taxon>Heracleum</taxon>
    </lineage>
</organism>
<accession>A0AAD8NCE8</accession>
<dbReference type="InterPro" id="IPR007527">
    <property type="entry name" value="Znf_SWIM"/>
</dbReference>
<feature type="domain" description="SWIM-type" evidence="3">
    <location>
        <begin position="587"/>
        <end position="621"/>
    </location>
</feature>
<feature type="region of interest" description="Disordered" evidence="2">
    <location>
        <begin position="774"/>
        <end position="817"/>
    </location>
</feature>
<name>A0AAD8NCE8_9APIA</name>
<dbReference type="Proteomes" id="UP001237642">
    <property type="component" value="Unassembled WGS sequence"/>
</dbReference>
<gene>
    <name evidence="4" type="ORF">POM88_002268</name>
</gene>
<dbReference type="InterPro" id="IPR018289">
    <property type="entry name" value="MULE_transposase_dom"/>
</dbReference>
<dbReference type="Pfam" id="PF10551">
    <property type="entry name" value="MULE"/>
    <property type="match status" value="1"/>
</dbReference>
<dbReference type="InterPro" id="IPR004330">
    <property type="entry name" value="FAR1_DNA_bnd_dom"/>
</dbReference>
<dbReference type="EMBL" id="JAUIZM010000001">
    <property type="protein sequence ID" value="KAK1402663.1"/>
    <property type="molecule type" value="Genomic_DNA"/>
</dbReference>
<keyword evidence="1" id="KW-0479">Metal-binding</keyword>
<keyword evidence="1" id="KW-0862">Zinc</keyword>
<keyword evidence="5" id="KW-1185">Reference proteome</keyword>
<evidence type="ECO:0000256" key="1">
    <source>
        <dbReference type="PROSITE-ProRule" id="PRU00325"/>
    </source>
</evidence>
<reference evidence="4" key="1">
    <citation type="submission" date="2023-02" db="EMBL/GenBank/DDBJ databases">
        <title>Genome of toxic invasive species Heracleum sosnowskyi carries increased number of genes despite the absence of recent whole-genome duplications.</title>
        <authorList>
            <person name="Schelkunov M."/>
            <person name="Shtratnikova V."/>
            <person name="Makarenko M."/>
            <person name="Klepikova A."/>
            <person name="Omelchenko D."/>
            <person name="Novikova G."/>
            <person name="Obukhova E."/>
            <person name="Bogdanov V."/>
            <person name="Penin A."/>
            <person name="Logacheva M."/>
        </authorList>
    </citation>
    <scope>NUCLEOTIDE SEQUENCE</scope>
    <source>
        <strain evidence="4">Hsosn_3</strain>
        <tissue evidence="4">Leaf</tissue>
    </source>
</reference>
<evidence type="ECO:0000313" key="5">
    <source>
        <dbReference type="Proteomes" id="UP001237642"/>
    </source>
</evidence>
<protein>
    <recommendedName>
        <fullName evidence="3">SWIM-type domain-containing protein</fullName>
    </recommendedName>
</protein>
<dbReference type="GO" id="GO:0008270">
    <property type="term" value="F:zinc ion binding"/>
    <property type="evidence" value="ECO:0007669"/>
    <property type="project" value="UniProtKB-KW"/>
</dbReference>
<reference evidence="4" key="2">
    <citation type="submission" date="2023-05" db="EMBL/GenBank/DDBJ databases">
        <authorList>
            <person name="Schelkunov M.I."/>
        </authorList>
    </citation>
    <scope>NUCLEOTIDE SEQUENCE</scope>
    <source>
        <strain evidence="4">Hsosn_3</strain>
        <tissue evidence="4">Leaf</tissue>
    </source>
</reference>
<keyword evidence="1" id="KW-0863">Zinc-finger</keyword>
<proteinExistence type="predicted"/>
<comment type="caution">
    <text evidence="4">The sequence shown here is derived from an EMBL/GenBank/DDBJ whole genome shotgun (WGS) entry which is preliminary data.</text>
</comment>
<evidence type="ECO:0000313" key="4">
    <source>
        <dbReference type="EMBL" id="KAK1402663.1"/>
    </source>
</evidence>
<dbReference type="PANTHER" id="PTHR47718:SF17">
    <property type="entry name" value="PROTEIN FAR1-RELATED SEQUENCE 5-LIKE"/>
    <property type="match status" value="1"/>
</dbReference>
<sequence length="817" mass="93315">MITSDLIKIADNQGSVCGDKSHLSCEDSSDASTGVCSTESEGYVNSYILSPGGRRYFKPTVDASRIPFRGQVFETLEKGCKFYTNYGGLSGFDIRKTTEKRTEEKKTIILKQYVCNREGFNDVDLGSSDCSGSKEVQGRRTMSRRCGCKAKFVLKITSVKTYYVFSFVELHNHPLVSESGRHFLKANRKMTVGLRNIVFDSSKVNIGPRKTFCFAKELYGGYANVGATLCDFRNCDRDLKLYVGERDGQMMIDKFKVMQETCKSLYYAYDVDSDGHLTKFFWADAVGRRNFELYGDAVSFDATFDTNKYNMIFAPFTGVDKHDKCVTFAACLLSQESVTDYSWVFSHFVKAMGRNPVVIVTDQCAAIKVAIRDTFVAVNGLVASKHRLCMWHIMDKFPMKLGNRLCKETDFMEKMKTYVWSSIIEIDEFEAGWIAIINEFKLEDNKWLSDMYAIRSCWIPAYFRNDPMFGLMRTTSRSESENFLFSQFHKQGDTLCEFCLRFQSAMDRQRNETVRLDNESNSSLPVTLSTWFIEDDAANLFIRAIFYKLQEEIMVCCYDMQIKRMSEEVDGVTHFEIRDVKVMNKLFKGSVSRNHAVCSCNKFVMCGIVCRHAFCGLKQIGVIKFPKTLVLNRWMKIVESGTSSISVSVSNDCLKMEQTSLKMTEIWFDFRQAVNKAGVQADRLDYVHKTVKQLNAELDNQSGDFADFTKKDHMGAMLGPQPVGELTILVPKNCKNKGNYFKKRLVSEREKALNKSKKRIRKCKKCEAVTHDARTCPLKKEENPKKKGKTEADGDDSRTGPEKKHERPQKKQAEFGN</sequence>